<dbReference type="EMBL" id="JAUSZI010000002">
    <property type="protein sequence ID" value="MDQ1033207.1"/>
    <property type="molecule type" value="Genomic_DNA"/>
</dbReference>
<organism evidence="1 2">
    <name type="scientific">Streptomyces umbrinus</name>
    <dbReference type="NCBI Taxonomy" id="67370"/>
    <lineage>
        <taxon>Bacteria</taxon>
        <taxon>Bacillati</taxon>
        <taxon>Actinomycetota</taxon>
        <taxon>Actinomycetes</taxon>
        <taxon>Kitasatosporales</taxon>
        <taxon>Streptomycetaceae</taxon>
        <taxon>Streptomyces</taxon>
        <taxon>Streptomyces phaeochromogenes group</taxon>
    </lineage>
</organism>
<gene>
    <name evidence="1" type="ORF">QF035_010789</name>
</gene>
<protein>
    <submittedName>
        <fullName evidence="1">Protein-tyrosine phosphatase</fullName>
        <ecNumber evidence="1">3.1.3.48</ecNumber>
    </submittedName>
</protein>
<dbReference type="Pfam" id="PF13350">
    <property type="entry name" value="Y_phosphatase3"/>
    <property type="match status" value="1"/>
</dbReference>
<name>A0ABU0TC41_9ACTN</name>
<proteinExistence type="predicted"/>
<dbReference type="InterPro" id="IPR026893">
    <property type="entry name" value="Tyr/Ser_Pase_IphP-type"/>
</dbReference>
<evidence type="ECO:0000313" key="1">
    <source>
        <dbReference type="EMBL" id="MDQ1033207.1"/>
    </source>
</evidence>
<sequence length="236" mass="25436">MDVPNVRNLRDAAISPLRTGRLYRSGSLNRLTEEGAERISQLGIRTVIDLRGNAETAVWPGNRHNAGVEWVSLPALPDRAGLVELGFTDFSGFEGKAWPVDPAQLYPFMAVYMGPAIGRLVHRLIRPGTLPAIVQCAVGKDRTGLAVAVIQSLLGAPWQDIVGHFVQSNIELTLTAGPTPFTDEEGVTRYSHPVTEGLLQSAMEAINRTHGGLDSYIEAHGVTAEDIGALRSLLVP</sequence>
<comment type="caution">
    <text evidence="1">The sequence shown here is derived from an EMBL/GenBank/DDBJ whole genome shotgun (WGS) entry which is preliminary data.</text>
</comment>
<reference evidence="1 2" key="1">
    <citation type="submission" date="2023-07" db="EMBL/GenBank/DDBJ databases">
        <title>Comparative genomics of wheat-associated soil bacteria to identify genetic determinants of phenazine resistance.</title>
        <authorList>
            <person name="Mouncey N."/>
        </authorList>
    </citation>
    <scope>NUCLEOTIDE SEQUENCE [LARGE SCALE GENOMIC DNA]</scope>
    <source>
        <strain evidence="1 2">V2I4</strain>
    </source>
</reference>
<dbReference type="InterPro" id="IPR029021">
    <property type="entry name" value="Prot-tyrosine_phosphatase-like"/>
</dbReference>
<dbReference type="GO" id="GO:0004725">
    <property type="term" value="F:protein tyrosine phosphatase activity"/>
    <property type="evidence" value="ECO:0007669"/>
    <property type="project" value="UniProtKB-EC"/>
</dbReference>
<dbReference type="Proteomes" id="UP001230328">
    <property type="component" value="Unassembled WGS sequence"/>
</dbReference>
<dbReference type="EC" id="3.1.3.48" evidence="1"/>
<dbReference type="Gene3D" id="3.90.190.10">
    <property type="entry name" value="Protein tyrosine phosphatase superfamily"/>
    <property type="match status" value="1"/>
</dbReference>
<keyword evidence="1" id="KW-0378">Hydrolase</keyword>
<keyword evidence="2" id="KW-1185">Reference proteome</keyword>
<accession>A0ABU0TC41</accession>
<dbReference type="RefSeq" id="WP_307530382.1">
    <property type="nucleotide sequence ID" value="NZ_JAUSZI010000002.1"/>
</dbReference>
<evidence type="ECO:0000313" key="2">
    <source>
        <dbReference type="Proteomes" id="UP001230328"/>
    </source>
</evidence>
<dbReference type="SUPFAM" id="SSF52799">
    <property type="entry name" value="(Phosphotyrosine protein) phosphatases II"/>
    <property type="match status" value="1"/>
</dbReference>